<dbReference type="SUPFAM" id="SSF54197">
    <property type="entry name" value="HIT-like"/>
    <property type="match status" value="1"/>
</dbReference>
<reference evidence="1 2" key="1">
    <citation type="submission" date="2019-02" db="EMBL/GenBank/DDBJ databases">
        <title>Genome sequencing of the rare red list fungi Dentipellis fragilis.</title>
        <authorList>
            <person name="Buettner E."/>
            <person name="Kellner H."/>
        </authorList>
    </citation>
    <scope>NUCLEOTIDE SEQUENCE [LARGE SCALE GENOMIC DNA]</scope>
    <source>
        <strain evidence="1 2">DSM 105465</strain>
    </source>
</reference>
<sequence>MSSAALTILRQYAQKRNPRTLPPSIYFSHTDATLTIFDTFPKSLFHFLVLPRPAHYQPRGLSVSDLASLRALLRKPANREKS</sequence>
<dbReference type="OrthoDB" id="3512845at2759"/>
<proteinExistence type="predicted"/>
<dbReference type="Gene3D" id="3.30.428.10">
    <property type="entry name" value="HIT-like"/>
    <property type="match status" value="1"/>
</dbReference>
<evidence type="ECO:0008006" key="3">
    <source>
        <dbReference type="Google" id="ProtNLM"/>
    </source>
</evidence>
<dbReference type="AlphaFoldDB" id="A0A4Y9ZF19"/>
<evidence type="ECO:0000313" key="2">
    <source>
        <dbReference type="Proteomes" id="UP000298327"/>
    </source>
</evidence>
<accession>A0A4Y9ZF19</accession>
<organism evidence="1 2">
    <name type="scientific">Dentipellis fragilis</name>
    <dbReference type="NCBI Taxonomy" id="205917"/>
    <lineage>
        <taxon>Eukaryota</taxon>
        <taxon>Fungi</taxon>
        <taxon>Dikarya</taxon>
        <taxon>Basidiomycota</taxon>
        <taxon>Agaricomycotina</taxon>
        <taxon>Agaricomycetes</taxon>
        <taxon>Russulales</taxon>
        <taxon>Hericiaceae</taxon>
        <taxon>Dentipellis</taxon>
    </lineage>
</organism>
<comment type="caution">
    <text evidence="1">The sequence shown here is derived from an EMBL/GenBank/DDBJ whole genome shotgun (WGS) entry which is preliminary data.</text>
</comment>
<name>A0A4Y9ZF19_9AGAM</name>
<dbReference type="InterPro" id="IPR036265">
    <property type="entry name" value="HIT-like_sf"/>
</dbReference>
<evidence type="ECO:0000313" key="1">
    <source>
        <dbReference type="EMBL" id="TFY72368.1"/>
    </source>
</evidence>
<protein>
    <recommendedName>
        <fullName evidence="3">HIT domain-containing protein</fullName>
    </recommendedName>
</protein>
<gene>
    <name evidence="1" type="ORF">EVG20_g604</name>
</gene>
<keyword evidence="2" id="KW-1185">Reference proteome</keyword>
<feature type="non-terminal residue" evidence="1">
    <location>
        <position position="82"/>
    </location>
</feature>
<dbReference type="STRING" id="205917.A0A4Y9ZF19"/>
<dbReference type="Proteomes" id="UP000298327">
    <property type="component" value="Unassembled WGS sequence"/>
</dbReference>
<dbReference type="EMBL" id="SEOQ01000016">
    <property type="protein sequence ID" value="TFY72368.1"/>
    <property type="molecule type" value="Genomic_DNA"/>
</dbReference>